<name>A0ABU6J891_9BURK</name>
<evidence type="ECO:0000313" key="3">
    <source>
        <dbReference type="Proteomes" id="UP001352263"/>
    </source>
</evidence>
<proteinExistence type="predicted"/>
<evidence type="ECO:0000313" key="2">
    <source>
        <dbReference type="EMBL" id="MEC4719502.1"/>
    </source>
</evidence>
<comment type="caution">
    <text evidence="2">The sequence shown here is derived from an EMBL/GenBank/DDBJ whole genome shotgun (WGS) entry which is preliminary data.</text>
</comment>
<protein>
    <submittedName>
        <fullName evidence="2">Uncharacterized protein</fullName>
    </submittedName>
</protein>
<accession>A0ABU6J891</accession>
<dbReference type="RefSeq" id="WP_326506222.1">
    <property type="nucleotide sequence ID" value="NZ_JAWIIV010000007.1"/>
</dbReference>
<reference evidence="2 3" key="1">
    <citation type="submission" date="2023-10" db="EMBL/GenBank/DDBJ databases">
        <title>Noviherbaspirillum sp. CPCC 100848 genome assembly.</title>
        <authorList>
            <person name="Li X.Y."/>
            <person name="Fang X.M."/>
        </authorList>
    </citation>
    <scope>NUCLEOTIDE SEQUENCE [LARGE SCALE GENOMIC DNA]</scope>
    <source>
        <strain evidence="2 3">CPCC 100848</strain>
    </source>
</reference>
<gene>
    <name evidence="2" type="ORF">RY831_10090</name>
</gene>
<organism evidence="2 3">
    <name type="scientific">Noviherbaspirillum album</name>
    <dbReference type="NCBI Taxonomy" id="3080276"/>
    <lineage>
        <taxon>Bacteria</taxon>
        <taxon>Pseudomonadati</taxon>
        <taxon>Pseudomonadota</taxon>
        <taxon>Betaproteobacteria</taxon>
        <taxon>Burkholderiales</taxon>
        <taxon>Oxalobacteraceae</taxon>
        <taxon>Noviherbaspirillum</taxon>
    </lineage>
</organism>
<keyword evidence="3" id="KW-1185">Reference proteome</keyword>
<sequence>MYRETGLRFNTILKKLKLSHAENHLPGLQEEDGFHEIILSSMRFSPDATTNSTPSRVIGHTRANGRIHQNSSRRQRSLRRGSSSPGLIPNGIRQA</sequence>
<feature type="region of interest" description="Disordered" evidence="1">
    <location>
        <begin position="44"/>
        <end position="95"/>
    </location>
</feature>
<evidence type="ECO:0000256" key="1">
    <source>
        <dbReference type="SAM" id="MobiDB-lite"/>
    </source>
</evidence>
<dbReference type="Proteomes" id="UP001352263">
    <property type="component" value="Unassembled WGS sequence"/>
</dbReference>
<dbReference type="EMBL" id="JAWIIV010000007">
    <property type="protein sequence ID" value="MEC4719502.1"/>
    <property type="molecule type" value="Genomic_DNA"/>
</dbReference>